<organism evidence="7 8">
    <name type="scientific">Entomortierella chlamydospora</name>
    <dbReference type="NCBI Taxonomy" id="101097"/>
    <lineage>
        <taxon>Eukaryota</taxon>
        <taxon>Fungi</taxon>
        <taxon>Fungi incertae sedis</taxon>
        <taxon>Mucoromycota</taxon>
        <taxon>Mortierellomycotina</taxon>
        <taxon>Mortierellomycetes</taxon>
        <taxon>Mortierellales</taxon>
        <taxon>Mortierellaceae</taxon>
        <taxon>Entomortierella</taxon>
    </lineage>
</organism>
<feature type="repeat" description="WD" evidence="3">
    <location>
        <begin position="1289"/>
        <end position="1330"/>
    </location>
</feature>
<dbReference type="Pfam" id="PF23948">
    <property type="entry name" value="ARM_5"/>
    <property type="match status" value="1"/>
</dbReference>
<feature type="repeat" description="WD" evidence="3">
    <location>
        <begin position="1632"/>
        <end position="1673"/>
    </location>
</feature>
<feature type="repeat" description="WD" evidence="3">
    <location>
        <begin position="1501"/>
        <end position="1542"/>
    </location>
</feature>
<feature type="repeat" description="WD" evidence="3">
    <location>
        <begin position="1674"/>
        <end position="1715"/>
    </location>
</feature>
<feature type="repeat" description="WD" evidence="3">
    <location>
        <begin position="1585"/>
        <end position="1626"/>
    </location>
</feature>
<dbReference type="InterPro" id="IPR001646">
    <property type="entry name" value="5peptide_repeat"/>
</dbReference>
<feature type="repeat" description="WD" evidence="3">
    <location>
        <begin position="1459"/>
        <end position="1500"/>
    </location>
</feature>
<name>A0A9P6T2G0_9FUNG</name>
<dbReference type="Gene3D" id="2.160.20.80">
    <property type="entry name" value="E3 ubiquitin-protein ligase SopA"/>
    <property type="match status" value="1"/>
</dbReference>
<feature type="repeat" description="WD" evidence="3">
    <location>
        <begin position="1758"/>
        <end position="1799"/>
    </location>
</feature>
<dbReference type="SMART" id="SM00320">
    <property type="entry name" value="WD40"/>
    <property type="match status" value="16"/>
</dbReference>
<dbReference type="PROSITE" id="PS50082">
    <property type="entry name" value="WD_REPEATS_2"/>
    <property type="match status" value="15"/>
</dbReference>
<dbReference type="Pfam" id="PF00400">
    <property type="entry name" value="WD40"/>
    <property type="match status" value="12"/>
</dbReference>
<feature type="repeat" description="WD" evidence="3">
    <location>
        <begin position="1331"/>
        <end position="1372"/>
    </location>
</feature>
<dbReference type="SUPFAM" id="SSF50978">
    <property type="entry name" value="WD40 repeat-like"/>
    <property type="match status" value="2"/>
</dbReference>
<dbReference type="Pfam" id="PF25178">
    <property type="entry name" value="Beta-prop_WDR41"/>
    <property type="match status" value="1"/>
</dbReference>
<accession>A0A9P6T2G0</accession>
<feature type="repeat" description="WD" evidence="3">
    <location>
        <begin position="1801"/>
        <end position="1842"/>
    </location>
</feature>
<dbReference type="InterPro" id="IPR020472">
    <property type="entry name" value="WD40_PAC1"/>
</dbReference>
<dbReference type="PANTHER" id="PTHR19879">
    <property type="entry name" value="TRANSCRIPTION INITIATION FACTOR TFIID"/>
    <property type="match status" value="1"/>
</dbReference>
<evidence type="ECO:0000256" key="4">
    <source>
        <dbReference type="SAM" id="MobiDB-lite"/>
    </source>
</evidence>
<evidence type="ECO:0000259" key="6">
    <source>
        <dbReference type="Pfam" id="PF23948"/>
    </source>
</evidence>
<comment type="caution">
    <text evidence="7">The sequence shown here is derived from an EMBL/GenBank/DDBJ whole genome shotgun (WGS) entry which is preliminary data.</text>
</comment>
<dbReference type="InterPro" id="IPR036322">
    <property type="entry name" value="WD40_repeat_dom_sf"/>
</dbReference>
<feature type="repeat" description="WD" evidence="3">
    <location>
        <begin position="1716"/>
        <end position="1757"/>
    </location>
</feature>
<dbReference type="PRINTS" id="PR00320">
    <property type="entry name" value="GPROTEINBRPT"/>
</dbReference>
<evidence type="ECO:0000256" key="2">
    <source>
        <dbReference type="ARBA" id="ARBA00022737"/>
    </source>
</evidence>
<dbReference type="PROSITE" id="PS50294">
    <property type="entry name" value="WD_REPEATS_REGION"/>
    <property type="match status" value="13"/>
</dbReference>
<gene>
    <name evidence="7" type="ORF">BGZ80_005277</name>
</gene>
<dbReference type="Pfam" id="PF05729">
    <property type="entry name" value="NACHT"/>
    <property type="match status" value="1"/>
</dbReference>
<proteinExistence type="predicted"/>
<feature type="domain" description="NACHT" evidence="5">
    <location>
        <begin position="700"/>
        <end position="788"/>
    </location>
</feature>
<dbReference type="InterPro" id="IPR001680">
    <property type="entry name" value="WD40_rpt"/>
</dbReference>
<evidence type="ECO:0000259" key="5">
    <source>
        <dbReference type="Pfam" id="PF05729"/>
    </source>
</evidence>
<feature type="region of interest" description="Disordered" evidence="4">
    <location>
        <begin position="1037"/>
        <end position="1077"/>
    </location>
</feature>
<dbReference type="InterPro" id="IPR007111">
    <property type="entry name" value="NACHT_NTPase"/>
</dbReference>
<dbReference type="SUPFAM" id="SSF50960">
    <property type="entry name" value="TolB, C-terminal domain"/>
    <property type="match status" value="1"/>
</dbReference>
<evidence type="ECO:0000313" key="8">
    <source>
        <dbReference type="Proteomes" id="UP000703661"/>
    </source>
</evidence>
<keyword evidence="2" id="KW-0677">Repeat</keyword>
<dbReference type="SUPFAM" id="SSF141571">
    <property type="entry name" value="Pentapeptide repeat-like"/>
    <property type="match status" value="1"/>
</dbReference>
<reference evidence="7" key="1">
    <citation type="journal article" date="2020" name="Fungal Divers.">
        <title>Resolving the Mortierellaceae phylogeny through synthesis of multi-gene phylogenetics and phylogenomics.</title>
        <authorList>
            <person name="Vandepol N."/>
            <person name="Liber J."/>
            <person name="Desiro A."/>
            <person name="Na H."/>
            <person name="Kennedy M."/>
            <person name="Barry K."/>
            <person name="Grigoriev I.V."/>
            <person name="Miller A.N."/>
            <person name="O'Donnell K."/>
            <person name="Stajich J.E."/>
            <person name="Bonito G."/>
        </authorList>
    </citation>
    <scope>NUCLEOTIDE SEQUENCE</scope>
    <source>
        <strain evidence="7">NRRL 2769</strain>
    </source>
</reference>
<dbReference type="PROSITE" id="PS00678">
    <property type="entry name" value="WD_REPEATS_1"/>
    <property type="match status" value="7"/>
</dbReference>
<dbReference type="CDD" id="cd00200">
    <property type="entry name" value="WD40"/>
    <property type="match status" value="2"/>
</dbReference>
<feature type="domain" description="Arm-like repeat" evidence="6">
    <location>
        <begin position="241"/>
        <end position="630"/>
    </location>
</feature>
<feature type="repeat" description="WD" evidence="3">
    <location>
        <begin position="1248"/>
        <end position="1289"/>
    </location>
</feature>
<protein>
    <recommendedName>
        <fullName evidence="9">WD40 repeat-like protein</fullName>
    </recommendedName>
</protein>
<feature type="repeat" description="WD" evidence="3">
    <location>
        <begin position="1372"/>
        <end position="1413"/>
    </location>
</feature>
<evidence type="ECO:0000313" key="7">
    <source>
        <dbReference type="EMBL" id="KAG0019776.1"/>
    </source>
</evidence>
<feature type="repeat" description="WD" evidence="3">
    <location>
        <begin position="1843"/>
        <end position="1886"/>
    </location>
</feature>
<dbReference type="Gene3D" id="3.40.50.300">
    <property type="entry name" value="P-loop containing nucleotide triphosphate hydrolases"/>
    <property type="match status" value="1"/>
</dbReference>
<dbReference type="InterPro" id="IPR040102">
    <property type="entry name" value="WDR41"/>
</dbReference>
<keyword evidence="1 3" id="KW-0853">WD repeat</keyword>
<dbReference type="Gene3D" id="2.130.10.10">
    <property type="entry name" value="YVTN repeat-like/Quinoprotein amine dehydrogenase"/>
    <property type="match status" value="6"/>
</dbReference>
<sequence>DTNMFRNLFSSPTSRLPLEDALELANKYLENARKENDPVKALRLCNDANSVIKDAEKIYAKNGVKGRALHDGIANVYHEHAKLLDTLGYRGMAQKSHSKADKWGYVHVAVSKQTGSSQLGSIQPLCPPTALSAVPTIAAAMYQGISKLDIAQPTDVSPAQIAALTEIAPCASQTSQDIARTPGTIFVQLIAPPSVKYTLPEVTERISSTPQLAYCLSLLPPLTSKDGLSELEIEWSQARVDDPDEQERLRTVAVDVIRAFVRDELKRPDVIAEVVCLAAVLDEDDFRKLLQAFVDGIERSVLLELHLLDGLAQLMRNAPPGYIGTDDLVKILEILTMRLKGTYQQSTGHMYRLATAVSQALDSMVDSQVKDLKREQLHEPLSEYLKELQRSSDPSLVYQAAYAYQALQYIPDDETILQAMVRRTGKVAKGIYGIVSSVKALDLNGFIEGLRDIQVGVESAASAIKPVGNNLNEGGQGLLESLKGSLSFGRKSAWYPALRGLDMLLQEGRLCEFEKLIREAPCKKEAAFQWGVCQRLGELAINTLWDDCTRQNAVSFLGIMHRDDATWNPKASIKQWILYILTRLTDASDTMIGDHTRGLLLELKTDGNTLNQTLFQIPSNKTPGSNLLTATLPPKTFPLLDCVQNKPDVEVALRHLKLERLRGRGGDVYISPRAKANVKATEEFDLTSKVQEFLHSDKKVFLLQGDSGAGKSTFIRELELGLWDKYKTNGPIPLFVFLPTIERPEQDLIGKQLQKANFTEGQIREMKTHREFILICDGYDESQQTRNLYTSNELNQPGGCRVQMVISCRTEYNGLDYKDRFQPMDRNNYRISGQFQEAVIAPFNKNQIQDYIDQYVSSGRPPWGSKDYHKAFRQIPNLQDLVKNPFLLKLAMEVLPQIFEKRTSTSVTRITSVELYDEFVAQWLERSKIRFGEMDLSIHDKGAFKRLSDSGFKMNGIRYLKELSTAIYDNQGGNPTVSYSEHRDKKTWKDAWFNSTDGKNLLIEAIPLVRNGDQYRFIHRSVLEYGVTLSIFDPSAHEGLEEPSSPSPLPRRGSTSSALSFEIPSPSPIEETASNTEPLLVDSPLGRKSFVDEPSILQFLVDRVQQQPVFKNQLHAVIQQSKTDKSVRIAAANAITVLVKAGVPFAGADLRGINVPGADLSHGMFDSARLEGADLRKANLRSVWLRKARLNGAQMTKARFGELPFIQELCEVIIGAYTPDGNTFAMGLANGNICLYDTTDRWYKLAMFVGHDNVILSLTFSPTGDRIASASWDGMVKLWGVQTYDCLDLSGHSKGVYAVAYSPKGDQIASGSADNTVRLWDVKTGNCIYTLKGHSDQVFCVAYSPTGDQVASGSFDNTVRLWNPETGDCTLTLQHNDEVYVIVYSPKGGRLASGGNDMIVRLWDVETGDCIHVMKGHMDKIMCIAYSPKGDQIASGCIGGCDLAVRLWDVETGNCVRVLKGHSGGIRSIVYSPNGDQLASGGHDMTVRLWDVETYDCVDIFQGHGDQINTIVYSPNGDQIASVSYDKTVRFRNMADVSRSYTPQGHSNFVYTIAYSPKGNRVVSGSLDCTARLWDAETGQCIRTLEGHDEVVMSIVYSPDGDRFVSGSLDSTMRVWDAESGNCLCILKPSWIQGKIHGVNSVDYSPKGDQVASGCGDGTVRLWNVETTSCIHVLRGHRNVLCKVVYSPKGDQIASGSLDSTVRLWDVETGDCISTLEGHDSDVNAIAYSPKGDRIASGSDDMTVRQWDVKTGSCVHVLRGHRGGIINIIYSPEGDQIASSSEDGTVRLWDVETGNCIHALLGHRKRVTMALAYSPKADMIASGSGDSTVRLWSIETGECLLTISDFHGSVSCLAWDVASNGQYLVTGSQDNSVRRWQITKEQDEYKAILHWSSSNDALVATDTTFDDAQGLSTANEMLLQQRGALFSSARTLQGKTEKELGIWTGVLD</sequence>
<keyword evidence="8" id="KW-1185">Reference proteome</keyword>
<feature type="repeat" description="WD" evidence="3">
    <location>
        <begin position="1543"/>
        <end position="1584"/>
    </location>
</feature>
<evidence type="ECO:0000256" key="1">
    <source>
        <dbReference type="ARBA" id="ARBA00022574"/>
    </source>
</evidence>
<dbReference type="InterPro" id="IPR019775">
    <property type="entry name" value="WD40_repeat_CS"/>
</dbReference>
<dbReference type="InterPro" id="IPR027417">
    <property type="entry name" value="P-loop_NTPase"/>
</dbReference>
<dbReference type="Pfam" id="PF00805">
    <property type="entry name" value="Pentapeptide"/>
    <property type="match status" value="1"/>
</dbReference>
<dbReference type="PANTHER" id="PTHR19879:SF9">
    <property type="entry name" value="TRANSCRIPTION INITIATION FACTOR TFIID SUBUNIT 5"/>
    <property type="match status" value="1"/>
</dbReference>
<evidence type="ECO:0000256" key="3">
    <source>
        <dbReference type="PROSITE-ProRule" id="PRU00221"/>
    </source>
</evidence>
<dbReference type="InterPro" id="IPR056251">
    <property type="entry name" value="Arm_rpt_dom"/>
</dbReference>
<dbReference type="InterPro" id="IPR015943">
    <property type="entry name" value="WD40/YVTN_repeat-like_dom_sf"/>
</dbReference>
<dbReference type="Proteomes" id="UP000703661">
    <property type="component" value="Unassembled WGS sequence"/>
</dbReference>
<feature type="repeat" description="WD" evidence="3">
    <location>
        <begin position="1414"/>
        <end position="1458"/>
    </location>
</feature>
<dbReference type="EMBL" id="JAAAID010000261">
    <property type="protein sequence ID" value="KAG0019776.1"/>
    <property type="molecule type" value="Genomic_DNA"/>
</dbReference>
<evidence type="ECO:0008006" key="9">
    <source>
        <dbReference type="Google" id="ProtNLM"/>
    </source>
</evidence>
<feature type="non-terminal residue" evidence="7">
    <location>
        <position position="1"/>
    </location>
</feature>